<reference evidence="6" key="1">
    <citation type="journal article" date="2019" name="Int. J. Syst. Evol. Microbiol.">
        <title>The Global Catalogue of Microorganisms (GCM) 10K type strain sequencing project: providing services to taxonomists for standard genome sequencing and annotation.</title>
        <authorList>
            <consortium name="The Broad Institute Genomics Platform"/>
            <consortium name="The Broad Institute Genome Sequencing Center for Infectious Disease"/>
            <person name="Wu L."/>
            <person name="Ma J."/>
        </authorList>
    </citation>
    <scope>NUCLEOTIDE SEQUENCE [LARGE SCALE GENOMIC DNA]</scope>
    <source>
        <strain evidence="6">CGMCC 1.10130</strain>
    </source>
</reference>
<dbReference type="NCBIfam" id="TIGR00254">
    <property type="entry name" value="GGDEF"/>
    <property type="match status" value="1"/>
</dbReference>
<evidence type="ECO:0000313" key="5">
    <source>
        <dbReference type="EMBL" id="GGA83475.1"/>
    </source>
</evidence>
<comment type="cofactor">
    <cofactor evidence="1">
        <name>Mg(2+)</name>
        <dbReference type="ChEBI" id="CHEBI:18420"/>
    </cofactor>
</comment>
<organism evidence="5 6">
    <name type="scientific">Neiella marina</name>
    <dbReference type="NCBI Taxonomy" id="508461"/>
    <lineage>
        <taxon>Bacteria</taxon>
        <taxon>Pseudomonadati</taxon>
        <taxon>Pseudomonadota</taxon>
        <taxon>Gammaproteobacteria</taxon>
        <taxon>Alteromonadales</taxon>
        <taxon>Echinimonadaceae</taxon>
        <taxon>Neiella</taxon>
    </lineage>
</organism>
<dbReference type="Proteomes" id="UP000619743">
    <property type="component" value="Unassembled WGS sequence"/>
</dbReference>
<feature type="domain" description="GGDEF" evidence="4">
    <location>
        <begin position="214"/>
        <end position="343"/>
    </location>
</feature>
<dbReference type="GO" id="GO:0005886">
    <property type="term" value="C:plasma membrane"/>
    <property type="evidence" value="ECO:0007669"/>
    <property type="project" value="TreeGrafter"/>
</dbReference>
<name>A0A8J2XQ19_9GAMM</name>
<dbReference type="EMBL" id="BMDX01000015">
    <property type="protein sequence ID" value="GGA83475.1"/>
    <property type="molecule type" value="Genomic_DNA"/>
</dbReference>
<dbReference type="GO" id="GO:1902201">
    <property type="term" value="P:negative regulation of bacterial-type flagellum-dependent cell motility"/>
    <property type="evidence" value="ECO:0007669"/>
    <property type="project" value="TreeGrafter"/>
</dbReference>
<evidence type="ECO:0000259" key="4">
    <source>
        <dbReference type="PROSITE" id="PS50887"/>
    </source>
</evidence>
<dbReference type="GO" id="GO:0043709">
    <property type="term" value="P:cell adhesion involved in single-species biofilm formation"/>
    <property type="evidence" value="ECO:0007669"/>
    <property type="project" value="TreeGrafter"/>
</dbReference>
<keyword evidence="6" id="KW-1185">Reference proteome</keyword>
<dbReference type="OrthoDB" id="9812260at2"/>
<dbReference type="InterPro" id="IPR029787">
    <property type="entry name" value="Nucleotide_cyclase"/>
</dbReference>
<dbReference type="PROSITE" id="PS50887">
    <property type="entry name" value="GGDEF"/>
    <property type="match status" value="1"/>
</dbReference>
<proteinExistence type="predicted"/>
<comment type="caution">
    <text evidence="5">The sequence shown here is derived from an EMBL/GenBank/DDBJ whole genome shotgun (WGS) entry which is preliminary data.</text>
</comment>
<evidence type="ECO:0000256" key="1">
    <source>
        <dbReference type="ARBA" id="ARBA00001946"/>
    </source>
</evidence>
<protein>
    <recommendedName>
        <fullName evidence="2">diguanylate cyclase</fullName>
        <ecNumber evidence="2">2.7.7.65</ecNumber>
    </recommendedName>
</protein>
<dbReference type="Gene3D" id="3.30.70.270">
    <property type="match status" value="1"/>
</dbReference>
<dbReference type="InterPro" id="IPR043128">
    <property type="entry name" value="Rev_trsase/Diguanyl_cyclase"/>
</dbReference>
<gene>
    <name evidence="5" type="ORF">GCM10011369_26830</name>
</gene>
<keyword evidence="3" id="KW-0812">Transmembrane</keyword>
<dbReference type="EC" id="2.7.7.65" evidence="2"/>
<dbReference type="InterPro" id="IPR050469">
    <property type="entry name" value="Diguanylate_Cyclase"/>
</dbReference>
<dbReference type="InterPro" id="IPR000160">
    <property type="entry name" value="GGDEF_dom"/>
</dbReference>
<accession>A0A8J2XQ19</accession>
<dbReference type="RefSeq" id="WP_087506655.1">
    <property type="nucleotide sequence ID" value="NZ_BMDX01000015.1"/>
</dbReference>
<dbReference type="Pfam" id="PF00990">
    <property type="entry name" value="GGDEF"/>
    <property type="match status" value="1"/>
</dbReference>
<dbReference type="PANTHER" id="PTHR45138:SF6">
    <property type="entry name" value="DIGUANYLATE CYCLASE DGCN"/>
    <property type="match status" value="1"/>
</dbReference>
<keyword evidence="3" id="KW-1133">Transmembrane helix</keyword>
<evidence type="ECO:0000313" key="6">
    <source>
        <dbReference type="Proteomes" id="UP000619743"/>
    </source>
</evidence>
<keyword evidence="3" id="KW-0472">Membrane</keyword>
<evidence type="ECO:0000256" key="2">
    <source>
        <dbReference type="ARBA" id="ARBA00012528"/>
    </source>
</evidence>
<dbReference type="GO" id="GO:0052621">
    <property type="term" value="F:diguanylate cyclase activity"/>
    <property type="evidence" value="ECO:0007669"/>
    <property type="project" value="UniProtKB-EC"/>
</dbReference>
<dbReference type="AlphaFoldDB" id="A0A8J2XQ19"/>
<feature type="transmembrane region" description="Helical" evidence="3">
    <location>
        <begin position="30"/>
        <end position="49"/>
    </location>
</feature>
<dbReference type="SUPFAM" id="SSF55073">
    <property type="entry name" value="Nucleotide cyclase"/>
    <property type="match status" value="1"/>
</dbReference>
<feature type="transmembrane region" description="Helical" evidence="3">
    <location>
        <begin position="83"/>
        <end position="101"/>
    </location>
</feature>
<sequence length="355" mass="39196">MTSYKPTLTDNRNRWIETIPAGHAGPRVSLLMHLVALVTVVAFAIFHMFWGHSLIATALSVMAIMLAATVVLGRIAPEMQIHLVLDALFIMAALPVSLWALIQPDMYATHLIPALLFAAFFVLPIKVSSVLLALYTGAAIYLCWHHYGAAQGFRIAFGLSCCYGFTFGLALMMLRQQQQLTRLAFIDPLTGAYNRNALFDELERAVDTAKRHQTAASLVMLDVDHFKPINDQHGHAVGDDVLVWLAGQLMTHSRKNDRLFRLGGDEFLLLLPDLNNDEANQVIELIKSRFDLGSAPHQVVVSMSAGLAEYVAGDSVDDWLEHADKALYEAKSAGRDCCRSWQPGSPAAQPIISRF</sequence>
<feature type="transmembrane region" description="Helical" evidence="3">
    <location>
        <begin position="153"/>
        <end position="174"/>
    </location>
</feature>
<feature type="transmembrane region" description="Helical" evidence="3">
    <location>
        <begin position="55"/>
        <end position="76"/>
    </location>
</feature>
<dbReference type="PANTHER" id="PTHR45138">
    <property type="entry name" value="REGULATORY COMPONENTS OF SENSORY TRANSDUCTION SYSTEM"/>
    <property type="match status" value="1"/>
</dbReference>
<dbReference type="CDD" id="cd01949">
    <property type="entry name" value="GGDEF"/>
    <property type="match status" value="1"/>
</dbReference>
<dbReference type="FunFam" id="3.30.70.270:FF:000001">
    <property type="entry name" value="Diguanylate cyclase domain protein"/>
    <property type="match status" value="1"/>
</dbReference>
<dbReference type="SMART" id="SM00267">
    <property type="entry name" value="GGDEF"/>
    <property type="match status" value="1"/>
</dbReference>
<evidence type="ECO:0000256" key="3">
    <source>
        <dbReference type="SAM" id="Phobius"/>
    </source>
</evidence>